<dbReference type="SUPFAM" id="SSF51726">
    <property type="entry name" value="UROD/MetE-like"/>
    <property type="match status" value="1"/>
</dbReference>
<feature type="domain" description="Cobalamin-independent methionine synthase MetE C-terminal/archaeal" evidence="1">
    <location>
        <begin position="116"/>
        <end position="322"/>
    </location>
</feature>
<dbReference type="Pfam" id="PF01717">
    <property type="entry name" value="Meth_synt_2"/>
    <property type="match status" value="1"/>
</dbReference>
<dbReference type="RefSeq" id="WP_052594063.1">
    <property type="nucleotide sequence ID" value="NZ_CP011112.1"/>
</dbReference>
<dbReference type="EMBL" id="CP011112">
    <property type="protein sequence ID" value="AKU17456.1"/>
    <property type="molecule type" value="Genomic_DNA"/>
</dbReference>
<dbReference type="GO" id="GO:0003871">
    <property type="term" value="F:5-methyltetrahydropteroyltriglutamate-homocysteine S-methyltransferase activity"/>
    <property type="evidence" value="ECO:0007669"/>
    <property type="project" value="InterPro"/>
</dbReference>
<dbReference type="GO" id="GO:0008270">
    <property type="term" value="F:zinc ion binding"/>
    <property type="evidence" value="ECO:0007669"/>
    <property type="project" value="InterPro"/>
</dbReference>
<name>A0A0K1JL65_9MICO</name>
<dbReference type="InterPro" id="IPR038071">
    <property type="entry name" value="UROD/MetE-like_sf"/>
</dbReference>
<evidence type="ECO:0000259" key="1">
    <source>
        <dbReference type="Pfam" id="PF01717"/>
    </source>
</evidence>
<organism evidence="2 3">
    <name type="scientific">Luteipulveratus mongoliensis</name>
    <dbReference type="NCBI Taxonomy" id="571913"/>
    <lineage>
        <taxon>Bacteria</taxon>
        <taxon>Bacillati</taxon>
        <taxon>Actinomycetota</taxon>
        <taxon>Actinomycetes</taxon>
        <taxon>Micrococcales</taxon>
        <taxon>Dermacoccaceae</taxon>
        <taxon>Luteipulveratus</taxon>
    </lineage>
</organism>
<dbReference type="Proteomes" id="UP000066480">
    <property type="component" value="Chromosome"/>
</dbReference>
<dbReference type="AlphaFoldDB" id="A0A0K1JL65"/>
<evidence type="ECO:0000313" key="2">
    <source>
        <dbReference type="EMBL" id="AKU17456.1"/>
    </source>
</evidence>
<reference evidence="2 3" key="1">
    <citation type="submission" date="2015-03" db="EMBL/GenBank/DDBJ databases">
        <title>Luteipulveratus halotolerans sp. nov., a novel actinobacterium (Dermacoccaceae) from Sarawak, Malaysia.</title>
        <authorList>
            <person name="Juboi H."/>
            <person name="Basik A."/>
            <person name="Shamsul S.S."/>
            <person name="Arnold P."/>
            <person name="Schmitt E.K."/>
            <person name="Sanglier J.-J."/>
            <person name="Yeo T."/>
        </authorList>
    </citation>
    <scope>NUCLEOTIDE SEQUENCE [LARGE SCALE GENOMIC DNA]</scope>
    <source>
        <strain evidence="2 3">MN07-A0370</strain>
    </source>
</reference>
<keyword evidence="3" id="KW-1185">Reference proteome</keyword>
<dbReference type="PATRIC" id="fig|571913.6.peg.3866"/>
<dbReference type="GO" id="GO:0009086">
    <property type="term" value="P:methionine biosynthetic process"/>
    <property type="evidence" value="ECO:0007669"/>
    <property type="project" value="InterPro"/>
</dbReference>
<accession>A0A0K1JL65</accession>
<dbReference type="InterPro" id="IPR002629">
    <property type="entry name" value="Met_Synth_C/arc"/>
</dbReference>
<sequence>MTRASGVGSWPDGPVREVVRRVRDRLADGQVPYLPELPGRGPGADMVGRTAAQLVEMPVDLQPSGWRLTDAPGRDVARGQAFLREDLDELAEAYDGYTGPLKVQLCGPWTLAAALWLPRGDRAVVDPGACRDLSGSLAEAAREHLSRIRGLIPGAELILQLDEPSLPAVLTGRLRSSSGFGRLRAVDPGAVESGLQEVVDAVEGQADSVVIHCCAPDVPFALLRQVGAAGLAIDTSLLTARTWESVAASVEAGTTLWAGLVPTDTDASHPQAVVDPFLEGWRRVGLESSRLESVVVTPACGLATRTPRQADGVQALAVDAAAMLEQER</sequence>
<protein>
    <submittedName>
        <fullName evidence="2">Methionine synthase</fullName>
    </submittedName>
</protein>
<dbReference type="OrthoDB" id="5242426at2"/>
<gene>
    <name evidence="2" type="ORF">VV02_19085</name>
</gene>
<dbReference type="KEGG" id="lmoi:VV02_19085"/>
<dbReference type="Gene3D" id="3.20.20.210">
    <property type="match status" value="1"/>
</dbReference>
<evidence type="ECO:0000313" key="3">
    <source>
        <dbReference type="Proteomes" id="UP000066480"/>
    </source>
</evidence>
<dbReference type="STRING" id="571913.VV02_19085"/>
<proteinExistence type="predicted"/>